<name>A0A504Z269_FASGI</name>
<organism evidence="1 2">
    <name type="scientific">Fasciola gigantica</name>
    <name type="common">Giant liver fluke</name>
    <dbReference type="NCBI Taxonomy" id="46835"/>
    <lineage>
        <taxon>Eukaryota</taxon>
        <taxon>Metazoa</taxon>
        <taxon>Spiralia</taxon>
        <taxon>Lophotrochozoa</taxon>
        <taxon>Platyhelminthes</taxon>
        <taxon>Trematoda</taxon>
        <taxon>Digenea</taxon>
        <taxon>Plagiorchiida</taxon>
        <taxon>Echinostomata</taxon>
        <taxon>Echinostomatoidea</taxon>
        <taxon>Fasciolidae</taxon>
        <taxon>Fasciola</taxon>
    </lineage>
</organism>
<protein>
    <submittedName>
        <fullName evidence="1">Uncharacterized protein</fullName>
    </submittedName>
</protein>
<sequence>MTSLPVNNLFTPRLPENQICHLEFRILDIHSNKGFSTSPHTANAIHLSYQIRLHHFGCVVRTNLMCAMSEGVQLANVTIGKIGSDMNETPDANIITLEIEVRATHCMEVEHKMTIIMQFDYNFGEEWSPENTKIYVRHKGQPITDLDLKMRINTSDVYPGYERNTRCEYNNLGNRNMNETPDANIITLEIEVRATHCMEVEHKMTIIMQFDYNFGEEWSPENTKIYVRHKGQPITDLDLKMRINTSDVYPG</sequence>
<dbReference type="Proteomes" id="UP000316759">
    <property type="component" value="Unassembled WGS sequence"/>
</dbReference>
<dbReference type="EMBL" id="SUNJ01001407">
    <property type="protein sequence ID" value="TPP66805.1"/>
    <property type="molecule type" value="Genomic_DNA"/>
</dbReference>
<accession>A0A504Z269</accession>
<dbReference type="AlphaFoldDB" id="A0A504Z269"/>
<gene>
    <name evidence="1" type="ORF">FGIG_02918</name>
</gene>
<comment type="caution">
    <text evidence="1">The sequence shown here is derived from an EMBL/GenBank/DDBJ whole genome shotgun (WGS) entry which is preliminary data.</text>
</comment>
<keyword evidence="2" id="KW-1185">Reference proteome</keyword>
<proteinExistence type="predicted"/>
<evidence type="ECO:0000313" key="1">
    <source>
        <dbReference type="EMBL" id="TPP66805.1"/>
    </source>
</evidence>
<reference evidence="1 2" key="1">
    <citation type="submission" date="2019-04" db="EMBL/GenBank/DDBJ databases">
        <title>Annotation for the trematode Fasciola gigantica.</title>
        <authorList>
            <person name="Choi Y.-J."/>
        </authorList>
    </citation>
    <scope>NUCLEOTIDE SEQUENCE [LARGE SCALE GENOMIC DNA]</scope>
    <source>
        <strain evidence="1">Uganda_cow_1</strain>
    </source>
</reference>
<evidence type="ECO:0000313" key="2">
    <source>
        <dbReference type="Proteomes" id="UP000316759"/>
    </source>
</evidence>